<evidence type="ECO:0000313" key="1">
    <source>
        <dbReference type="EMBL" id="GCD12913.1"/>
    </source>
</evidence>
<gene>
    <name evidence="1" type="ORF">Ctaglu_45360</name>
</gene>
<proteinExistence type="predicted"/>
<dbReference type="EMBL" id="BHYK01000045">
    <property type="protein sequence ID" value="GCD12913.1"/>
    <property type="molecule type" value="Genomic_DNA"/>
</dbReference>
<reference evidence="1 2" key="1">
    <citation type="submission" date="2018-11" db="EMBL/GenBank/DDBJ databases">
        <title>Genome sequencing and assembly of Clostridium tagluense strain A121.</title>
        <authorList>
            <person name="Murakami T."/>
            <person name="Segawa T."/>
            <person name="Shcherbakova V.A."/>
            <person name="Mori H."/>
            <person name="Yoshimura Y."/>
        </authorList>
    </citation>
    <scope>NUCLEOTIDE SEQUENCE [LARGE SCALE GENOMIC DNA]</scope>
    <source>
        <strain evidence="1 2">A121</strain>
    </source>
</reference>
<keyword evidence="2" id="KW-1185">Reference proteome</keyword>
<comment type="caution">
    <text evidence="1">The sequence shown here is derived from an EMBL/GenBank/DDBJ whole genome shotgun (WGS) entry which is preliminary data.</text>
</comment>
<name>A0A401UTP2_9CLOT</name>
<dbReference type="Proteomes" id="UP000287872">
    <property type="component" value="Unassembled WGS sequence"/>
</dbReference>
<sequence>MEQIIDNIKNEIKKLNHDDDIATLSLSKHDLRMIRYSLLMYNVIIEKSFKILEGD</sequence>
<dbReference type="AlphaFoldDB" id="A0A401UTP2"/>
<protein>
    <submittedName>
        <fullName evidence="1">Uncharacterized protein</fullName>
    </submittedName>
</protein>
<accession>A0A401UTP2</accession>
<organism evidence="1 2">
    <name type="scientific">Clostridium tagluense</name>
    <dbReference type="NCBI Taxonomy" id="360422"/>
    <lineage>
        <taxon>Bacteria</taxon>
        <taxon>Bacillati</taxon>
        <taxon>Bacillota</taxon>
        <taxon>Clostridia</taxon>
        <taxon>Eubacteriales</taxon>
        <taxon>Clostridiaceae</taxon>
        <taxon>Clostridium</taxon>
    </lineage>
</organism>
<evidence type="ECO:0000313" key="2">
    <source>
        <dbReference type="Proteomes" id="UP000287872"/>
    </source>
</evidence>